<protein>
    <submittedName>
        <fullName evidence="2">Uncharacterized protein</fullName>
    </submittedName>
</protein>
<sequence>MQASRADNGSAAGDDLSLYSFENVPATAVGIRTLPLNAAAPAAGSNAPPLPPPVQHHRLSEPNMAHHMHHTSHTNNKSSGSSSSHPSSHSPMRPRSSFNPSHQLHQSNYHSHQHPVLPSFVNAQKMSPIELHPATASPRALVSDSSRFGDSSFSPSRRTSYPQMHAHTAAATVMGQAISVHSRTPNTSDIRHQRQQQKPTHVSNYQRHNIQTLSPPQPMPSAQYPGRASANSIPPQTLAAGAGMATPSGHDSPSVSFSPGNMTDVEPEKTCRYVLDMLETQVRRIDAQQDTLNQLRISTRNAMAKVEQVLQRHTRPN</sequence>
<proteinExistence type="predicted"/>
<evidence type="ECO:0000313" key="3">
    <source>
        <dbReference type="Proteomes" id="UP000242474"/>
    </source>
</evidence>
<feature type="region of interest" description="Disordered" evidence="1">
    <location>
        <begin position="66"/>
        <end position="113"/>
    </location>
</feature>
<dbReference type="OrthoDB" id="5555415at2759"/>
<dbReference type="Proteomes" id="UP000242474">
    <property type="component" value="Unassembled WGS sequence"/>
</dbReference>
<gene>
    <name evidence="2" type="ORF">COEREDRAFT_83375</name>
</gene>
<evidence type="ECO:0000256" key="1">
    <source>
        <dbReference type="SAM" id="MobiDB-lite"/>
    </source>
</evidence>
<accession>A0A2G5B3L4</accession>
<organism evidence="2 3">
    <name type="scientific">Coemansia reversa (strain ATCC 12441 / NRRL 1564)</name>
    <dbReference type="NCBI Taxonomy" id="763665"/>
    <lineage>
        <taxon>Eukaryota</taxon>
        <taxon>Fungi</taxon>
        <taxon>Fungi incertae sedis</taxon>
        <taxon>Zoopagomycota</taxon>
        <taxon>Kickxellomycotina</taxon>
        <taxon>Kickxellomycetes</taxon>
        <taxon>Kickxellales</taxon>
        <taxon>Kickxellaceae</taxon>
        <taxon>Coemansia</taxon>
    </lineage>
</organism>
<feature type="region of interest" description="Disordered" evidence="1">
    <location>
        <begin position="181"/>
        <end position="263"/>
    </location>
</feature>
<reference evidence="2 3" key="1">
    <citation type="journal article" date="2015" name="Genome Biol. Evol.">
        <title>Phylogenomic analyses indicate that early fungi evolved digesting cell walls of algal ancestors of land plants.</title>
        <authorList>
            <person name="Chang Y."/>
            <person name="Wang S."/>
            <person name="Sekimoto S."/>
            <person name="Aerts A.L."/>
            <person name="Choi C."/>
            <person name="Clum A."/>
            <person name="LaButti K.M."/>
            <person name="Lindquist E.A."/>
            <person name="Yee Ngan C."/>
            <person name="Ohm R.A."/>
            <person name="Salamov A.A."/>
            <person name="Grigoriev I.V."/>
            <person name="Spatafora J.W."/>
            <person name="Berbee M.L."/>
        </authorList>
    </citation>
    <scope>NUCLEOTIDE SEQUENCE [LARGE SCALE GENOMIC DNA]</scope>
    <source>
        <strain evidence="2 3">NRRL 1564</strain>
    </source>
</reference>
<evidence type="ECO:0000313" key="2">
    <source>
        <dbReference type="EMBL" id="PIA13609.1"/>
    </source>
</evidence>
<feature type="compositionally biased region" description="Low complexity" evidence="1">
    <location>
        <begin position="143"/>
        <end position="158"/>
    </location>
</feature>
<feature type="region of interest" description="Disordered" evidence="1">
    <location>
        <begin position="135"/>
        <end position="161"/>
    </location>
</feature>
<name>A0A2G5B3L4_COERN</name>
<dbReference type="AlphaFoldDB" id="A0A2G5B3L4"/>
<keyword evidence="3" id="KW-1185">Reference proteome</keyword>
<feature type="compositionally biased region" description="Polar residues" evidence="1">
    <location>
        <begin position="196"/>
        <end position="214"/>
    </location>
</feature>
<dbReference type="EMBL" id="KZ303530">
    <property type="protein sequence ID" value="PIA13609.1"/>
    <property type="molecule type" value="Genomic_DNA"/>
</dbReference>
<feature type="compositionally biased region" description="Low complexity" evidence="1">
    <location>
        <begin position="73"/>
        <end position="97"/>
    </location>
</feature>
<feature type="compositionally biased region" description="Polar residues" evidence="1">
    <location>
        <begin position="249"/>
        <end position="261"/>
    </location>
</feature>
<feature type="compositionally biased region" description="Polar residues" evidence="1">
    <location>
        <begin position="98"/>
        <end position="110"/>
    </location>
</feature>